<dbReference type="GO" id="GO:0005524">
    <property type="term" value="F:ATP binding"/>
    <property type="evidence" value="ECO:0007669"/>
    <property type="project" value="UniProtKB-KW"/>
</dbReference>
<dbReference type="PROSITE" id="PS50929">
    <property type="entry name" value="ABC_TM1F"/>
    <property type="match status" value="1"/>
</dbReference>
<dbReference type="GO" id="GO:0016887">
    <property type="term" value="F:ATP hydrolysis activity"/>
    <property type="evidence" value="ECO:0007669"/>
    <property type="project" value="InterPro"/>
</dbReference>
<dbReference type="GO" id="GO:0015421">
    <property type="term" value="F:ABC-type oligopeptide transporter activity"/>
    <property type="evidence" value="ECO:0007669"/>
    <property type="project" value="TreeGrafter"/>
</dbReference>
<keyword evidence="4 10" id="KW-0067">ATP-binding</keyword>
<dbReference type="SUPFAM" id="SSF90123">
    <property type="entry name" value="ABC transporter transmembrane region"/>
    <property type="match status" value="1"/>
</dbReference>
<keyword evidence="11" id="KW-1185">Reference proteome</keyword>
<dbReference type="Pfam" id="PF00664">
    <property type="entry name" value="ABC_membrane"/>
    <property type="match status" value="1"/>
</dbReference>
<comment type="subcellular location">
    <subcellularLocation>
        <location evidence="1">Cell membrane</location>
        <topology evidence="1">Multi-pass membrane protein</topology>
    </subcellularLocation>
</comment>
<evidence type="ECO:0000256" key="2">
    <source>
        <dbReference type="ARBA" id="ARBA00022692"/>
    </source>
</evidence>
<dbReference type="InterPro" id="IPR017871">
    <property type="entry name" value="ABC_transporter-like_CS"/>
</dbReference>
<dbReference type="AlphaFoldDB" id="A0A1X6YX76"/>
<organism evidence="10 11">
    <name type="scientific">Roseivivax jejudonensis</name>
    <dbReference type="NCBI Taxonomy" id="1529041"/>
    <lineage>
        <taxon>Bacteria</taxon>
        <taxon>Pseudomonadati</taxon>
        <taxon>Pseudomonadota</taxon>
        <taxon>Alphaproteobacteria</taxon>
        <taxon>Rhodobacterales</taxon>
        <taxon>Roseobacteraceae</taxon>
        <taxon>Roseivivax</taxon>
    </lineage>
</organism>
<feature type="transmembrane region" description="Helical" evidence="7">
    <location>
        <begin position="23"/>
        <end position="49"/>
    </location>
</feature>
<evidence type="ECO:0000313" key="11">
    <source>
        <dbReference type="Proteomes" id="UP000193570"/>
    </source>
</evidence>
<dbReference type="GO" id="GO:0030256">
    <property type="term" value="C:type I protein secretion system complex"/>
    <property type="evidence" value="ECO:0007669"/>
    <property type="project" value="InterPro"/>
</dbReference>
<evidence type="ECO:0000256" key="5">
    <source>
        <dbReference type="ARBA" id="ARBA00022989"/>
    </source>
</evidence>
<dbReference type="InterPro" id="IPR010128">
    <property type="entry name" value="ATPase_T1SS_PrtD-like"/>
</dbReference>
<sequence>MTDSRRLSGLDELRAARRENRSLLWTAGFFSIFVNLLMLTGPLFMLQTYDRVLGARSEETLVALFLLVAFLFLIMGIVDWARGRLLTRLGARFQERLDRRVFEAILKKSAADREAGKSDPYAIEGQQLKDLEAVQRFYASPVFAALFDVPWTPIFLIGISIFHPWLGALAAAGGVLLIGLTVANQLSTRASAVRSAAASYQSDRYSEQLKNEAETIRSLGMQGNAFEKWQKVRSRALEQGTWAADLGGSFSTATKTFRLFLQSTMLALGAYLVLQGEVTPGVMIAGSILLGRALAPVEQVVNQWSTVQRARRGWDNLVDLLADVPIDAPRTELPRPPAKVLVEQLTVVPPGGRQATLRLVNFNVNPGEAVGVIGPSGSGKSTLARAITGVWQPSGGKIRLGGATLDRYHPEKLSQYIGYLPQRVSLFDGTVAENIARLSQAPDAEKVVEAAKKAAAHDMILKLPQGYDTQIQTVGTQLSGGQIQRIGLARALYGDPVLLVLDEPNSNLDNEGSAALNAAIRQVKSRGGAVLIMAHRPAAIRECEKLLVLSDGARTAWGPRESVLAETVANYGEIKKAANAATGVV</sequence>
<evidence type="ECO:0000256" key="4">
    <source>
        <dbReference type="ARBA" id="ARBA00022840"/>
    </source>
</evidence>
<keyword evidence="3" id="KW-0547">Nucleotide-binding</keyword>
<dbReference type="Pfam" id="PF00005">
    <property type="entry name" value="ABC_tran"/>
    <property type="match status" value="1"/>
</dbReference>
<proteinExistence type="predicted"/>
<evidence type="ECO:0000256" key="3">
    <source>
        <dbReference type="ARBA" id="ARBA00022741"/>
    </source>
</evidence>
<dbReference type="InterPro" id="IPR003593">
    <property type="entry name" value="AAA+_ATPase"/>
</dbReference>
<evidence type="ECO:0000256" key="7">
    <source>
        <dbReference type="SAM" id="Phobius"/>
    </source>
</evidence>
<dbReference type="GO" id="GO:0030253">
    <property type="term" value="P:protein secretion by the type I secretion system"/>
    <property type="evidence" value="ECO:0007669"/>
    <property type="project" value="InterPro"/>
</dbReference>
<dbReference type="SMART" id="SM00382">
    <property type="entry name" value="AAA"/>
    <property type="match status" value="1"/>
</dbReference>
<dbReference type="PANTHER" id="PTHR43394">
    <property type="entry name" value="ATP-DEPENDENT PERMEASE MDL1, MITOCHONDRIAL"/>
    <property type="match status" value="1"/>
</dbReference>
<evidence type="ECO:0000256" key="1">
    <source>
        <dbReference type="ARBA" id="ARBA00004651"/>
    </source>
</evidence>
<dbReference type="InterPro" id="IPR039421">
    <property type="entry name" value="Type_1_exporter"/>
</dbReference>
<dbReference type="InterPro" id="IPR011527">
    <property type="entry name" value="ABC1_TM_dom"/>
</dbReference>
<accession>A0A1X6YX76</accession>
<feature type="transmembrane region" description="Helical" evidence="7">
    <location>
        <begin position="61"/>
        <end position="81"/>
    </location>
</feature>
<dbReference type="OrthoDB" id="9808328at2"/>
<evidence type="ECO:0000259" key="9">
    <source>
        <dbReference type="PROSITE" id="PS50929"/>
    </source>
</evidence>
<evidence type="ECO:0000313" key="10">
    <source>
        <dbReference type="EMBL" id="SLN33318.1"/>
    </source>
</evidence>
<dbReference type="SUPFAM" id="SSF52540">
    <property type="entry name" value="P-loop containing nucleoside triphosphate hydrolases"/>
    <property type="match status" value="1"/>
</dbReference>
<name>A0A1X6YX76_9RHOB</name>
<dbReference type="PROSITE" id="PS00211">
    <property type="entry name" value="ABC_TRANSPORTER_1"/>
    <property type="match status" value="1"/>
</dbReference>
<gene>
    <name evidence="10" type="primary">prsD_2</name>
    <name evidence="10" type="ORF">ROJ8625_01563</name>
</gene>
<dbReference type="PANTHER" id="PTHR43394:SF1">
    <property type="entry name" value="ATP-BINDING CASSETTE SUB-FAMILY B MEMBER 10, MITOCHONDRIAL"/>
    <property type="match status" value="1"/>
</dbReference>
<feature type="transmembrane region" description="Helical" evidence="7">
    <location>
        <begin position="165"/>
        <end position="184"/>
    </location>
</feature>
<dbReference type="InterPro" id="IPR027417">
    <property type="entry name" value="P-loop_NTPase"/>
</dbReference>
<feature type="domain" description="ABC transmembrane type-1" evidence="9">
    <location>
        <begin position="25"/>
        <end position="309"/>
    </location>
</feature>
<feature type="domain" description="ABC transporter" evidence="8">
    <location>
        <begin position="340"/>
        <end position="576"/>
    </location>
</feature>
<protein>
    <submittedName>
        <fullName evidence="10">Type I secretion system ATP-binding protein PrsD</fullName>
    </submittedName>
</protein>
<dbReference type="InterPro" id="IPR036640">
    <property type="entry name" value="ABC1_TM_sf"/>
</dbReference>
<feature type="transmembrane region" description="Helical" evidence="7">
    <location>
        <begin position="137"/>
        <end position="159"/>
    </location>
</feature>
<dbReference type="RefSeq" id="WP_085791275.1">
    <property type="nucleotide sequence ID" value="NZ_FWFK01000002.1"/>
</dbReference>
<dbReference type="Proteomes" id="UP000193570">
    <property type="component" value="Unassembled WGS sequence"/>
</dbReference>
<evidence type="ECO:0000256" key="6">
    <source>
        <dbReference type="ARBA" id="ARBA00023136"/>
    </source>
</evidence>
<keyword evidence="2 7" id="KW-0812">Transmembrane</keyword>
<dbReference type="NCBIfam" id="TIGR01842">
    <property type="entry name" value="type_I_sec_PrtD"/>
    <property type="match status" value="1"/>
</dbReference>
<dbReference type="Gene3D" id="3.40.50.300">
    <property type="entry name" value="P-loop containing nucleotide triphosphate hydrolases"/>
    <property type="match status" value="1"/>
</dbReference>
<dbReference type="PROSITE" id="PS50893">
    <property type="entry name" value="ABC_TRANSPORTER_2"/>
    <property type="match status" value="1"/>
</dbReference>
<evidence type="ECO:0000259" key="8">
    <source>
        <dbReference type="PROSITE" id="PS50893"/>
    </source>
</evidence>
<dbReference type="GO" id="GO:0005886">
    <property type="term" value="C:plasma membrane"/>
    <property type="evidence" value="ECO:0007669"/>
    <property type="project" value="UniProtKB-SubCell"/>
</dbReference>
<keyword evidence="5 7" id="KW-1133">Transmembrane helix</keyword>
<dbReference type="Gene3D" id="1.20.1560.10">
    <property type="entry name" value="ABC transporter type 1, transmembrane domain"/>
    <property type="match status" value="1"/>
</dbReference>
<reference evidence="10 11" key="1">
    <citation type="submission" date="2017-03" db="EMBL/GenBank/DDBJ databases">
        <authorList>
            <person name="Afonso C.L."/>
            <person name="Miller P.J."/>
            <person name="Scott M.A."/>
            <person name="Spackman E."/>
            <person name="Goraichik I."/>
            <person name="Dimitrov K.M."/>
            <person name="Suarez D.L."/>
            <person name="Swayne D.E."/>
        </authorList>
    </citation>
    <scope>NUCLEOTIDE SEQUENCE [LARGE SCALE GENOMIC DNA]</scope>
    <source>
        <strain evidence="10 11">CECT 8625</strain>
    </source>
</reference>
<keyword evidence="6 7" id="KW-0472">Membrane</keyword>
<dbReference type="EMBL" id="FWFK01000002">
    <property type="protein sequence ID" value="SLN33318.1"/>
    <property type="molecule type" value="Genomic_DNA"/>
</dbReference>
<dbReference type="InterPro" id="IPR003439">
    <property type="entry name" value="ABC_transporter-like_ATP-bd"/>
</dbReference>